<protein>
    <recommendedName>
        <fullName evidence="8">Major facilitator superfamily (MFS) profile domain-containing protein</fullName>
    </recommendedName>
</protein>
<feature type="transmembrane region" description="Helical" evidence="5">
    <location>
        <begin position="77"/>
        <end position="95"/>
    </location>
</feature>
<feature type="transmembrane region" description="Helical" evidence="5">
    <location>
        <begin position="448"/>
        <end position="468"/>
    </location>
</feature>
<feature type="transmembrane region" description="Helical" evidence="5">
    <location>
        <begin position="135"/>
        <end position="160"/>
    </location>
</feature>
<evidence type="ECO:0000313" key="7">
    <source>
        <dbReference type="Proteomes" id="UP000008370"/>
    </source>
</evidence>
<evidence type="ECO:0000256" key="5">
    <source>
        <dbReference type="SAM" id="Phobius"/>
    </source>
</evidence>
<dbReference type="Gene3D" id="1.20.1250.20">
    <property type="entry name" value="MFS general substrate transporter like domains"/>
    <property type="match status" value="1"/>
</dbReference>
<evidence type="ECO:0000256" key="4">
    <source>
        <dbReference type="ARBA" id="ARBA00023136"/>
    </source>
</evidence>
<dbReference type="SUPFAM" id="SSF103473">
    <property type="entry name" value="MFS general substrate transporter"/>
    <property type="match status" value="1"/>
</dbReference>
<dbReference type="GO" id="GO:0016020">
    <property type="term" value="C:membrane"/>
    <property type="evidence" value="ECO:0007669"/>
    <property type="project" value="UniProtKB-SubCell"/>
</dbReference>
<evidence type="ECO:0000256" key="2">
    <source>
        <dbReference type="ARBA" id="ARBA00022692"/>
    </source>
</evidence>
<keyword evidence="7" id="KW-1185">Reference proteome</keyword>
<evidence type="ECO:0008006" key="8">
    <source>
        <dbReference type="Google" id="ProtNLM"/>
    </source>
</evidence>
<feature type="transmembrane region" description="Helical" evidence="5">
    <location>
        <begin position="107"/>
        <end position="129"/>
    </location>
</feature>
<feature type="transmembrane region" description="Helical" evidence="5">
    <location>
        <begin position="274"/>
        <end position="295"/>
    </location>
</feature>
<organism evidence="6 7">
    <name type="scientific">Phanerochaete carnosa (strain HHB-10118-sp)</name>
    <name type="common">White-rot fungus</name>
    <name type="synonym">Peniophora carnosa</name>
    <dbReference type="NCBI Taxonomy" id="650164"/>
    <lineage>
        <taxon>Eukaryota</taxon>
        <taxon>Fungi</taxon>
        <taxon>Dikarya</taxon>
        <taxon>Basidiomycota</taxon>
        <taxon>Agaricomycotina</taxon>
        <taxon>Agaricomycetes</taxon>
        <taxon>Polyporales</taxon>
        <taxon>Phanerochaetaceae</taxon>
        <taxon>Phanerochaete</taxon>
    </lineage>
</organism>
<name>K5VEZ1_PHACS</name>
<keyword evidence="2 5" id="KW-0812">Transmembrane</keyword>
<evidence type="ECO:0000256" key="1">
    <source>
        <dbReference type="ARBA" id="ARBA00004141"/>
    </source>
</evidence>
<dbReference type="AlphaFoldDB" id="K5VEZ1"/>
<feature type="transmembrane region" description="Helical" evidence="5">
    <location>
        <begin position="480"/>
        <end position="500"/>
    </location>
</feature>
<proteinExistence type="predicted"/>
<keyword evidence="4 5" id="KW-0472">Membrane</keyword>
<dbReference type="KEGG" id="pco:PHACADRAFT_265378"/>
<sequence length="513" mass="54940">MNVHKLFSALHKWRARSSAILPLAFLQALAVGLGGLPATYLFRAIRCEEYRKTLPPHVPEDDICRSAIVQKAYSTDIAIYTTVLAVLSIVLSGPYGRVSDIHGRKRALTIAVALNAFGDTWFVLCSLFAPLRTSWFLQLAAVLQGLGGGFSVVMAGQNAFIADTSAPSKRSYYMGLSLVMWWVGNTVGPLISAVLLDEGLYTINFGIIVVIWALYLSYLLFAVREVHVPLAEESACAAAALGENAAHRSAVSRLLAAMISVVEPIIILGQHISLLLVSIAMAGTVLAIGVFNLIIPYCDTKFGMEPSEAGLLTAVWSVARAITVTFLFPMFLAAYQWLTNRNQSTEEPTSIHDTVPTDETTPLLAEATHEPQASESTPPAEATSISQEIIVVRICLLLDALGMLAIERSRNVGEAIFATAMSSLSAPAGPSMQALVTLAAPPGEIGRVLAGLSILQSAAVALRGPVFVPLFNATLEKAPGAIWWLSALMLTLCSLVAFALRPRQFVYAHGGHT</sequence>
<evidence type="ECO:0000313" key="6">
    <source>
        <dbReference type="EMBL" id="EKM49728.1"/>
    </source>
</evidence>
<evidence type="ECO:0000256" key="3">
    <source>
        <dbReference type="ARBA" id="ARBA00022989"/>
    </source>
</evidence>
<feature type="transmembrane region" description="Helical" evidence="5">
    <location>
        <begin position="201"/>
        <end position="221"/>
    </location>
</feature>
<dbReference type="GeneID" id="18919076"/>
<reference evidence="6 7" key="1">
    <citation type="journal article" date="2012" name="BMC Genomics">
        <title>Comparative genomics of the white-rot fungi, Phanerochaete carnosa and P. chrysosporium, to elucidate the genetic basis of the distinct wood types they colonize.</title>
        <authorList>
            <person name="Suzuki H."/>
            <person name="MacDonald J."/>
            <person name="Syed K."/>
            <person name="Salamov A."/>
            <person name="Hori C."/>
            <person name="Aerts A."/>
            <person name="Henrissat B."/>
            <person name="Wiebenga A."/>
            <person name="vanKuyk P.A."/>
            <person name="Barry K."/>
            <person name="Lindquist E."/>
            <person name="LaButti K."/>
            <person name="Lapidus A."/>
            <person name="Lucas S."/>
            <person name="Coutinho P."/>
            <person name="Gong Y."/>
            <person name="Samejima M."/>
            <person name="Mahadevan R."/>
            <person name="Abou-Zaid M."/>
            <person name="de Vries R.P."/>
            <person name="Igarashi K."/>
            <person name="Yadav J.S."/>
            <person name="Grigoriev I.V."/>
            <person name="Master E.R."/>
        </authorList>
    </citation>
    <scope>NUCLEOTIDE SEQUENCE [LARGE SCALE GENOMIC DNA]</scope>
    <source>
        <strain evidence="6 7">HHB-10118-sp</strain>
    </source>
</reference>
<dbReference type="RefSeq" id="XP_007401783.1">
    <property type="nucleotide sequence ID" value="XM_007401721.1"/>
</dbReference>
<feature type="transmembrane region" description="Helical" evidence="5">
    <location>
        <begin position="172"/>
        <end position="195"/>
    </location>
</feature>
<comment type="subcellular location">
    <subcellularLocation>
        <location evidence="1">Membrane</location>
        <topology evidence="1">Multi-pass membrane protein</topology>
    </subcellularLocation>
</comment>
<dbReference type="HOGENOM" id="CLU_040199_0_0_1"/>
<dbReference type="GO" id="GO:0022857">
    <property type="term" value="F:transmembrane transporter activity"/>
    <property type="evidence" value="ECO:0007669"/>
    <property type="project" value="InterPro"/>
</dbReference>
<dbReference type="InterPro" id="IPR036259">
    <property type="entry name" value="MFS_trans_sf"/>
</dbReference>
<keyword evidence="3 5" id="KW-1133">Transmembrane helix</keyword>
<dbReference type="FunCoup" id="K5VEZ1">
    <property type="interactions" value="25"/>
</dbReference>
<dbReference type="Proteomes" id="UP000008370">
    <property type="component" value="Unassembled WGS sequence"/>
</dbReference>
<dbReference type="EMBL" id="JH930480">
    <property type="protein sequence ID" value="EKM49728.1"/>
    <property type="molecule type" value="Genomic_DNA"/>
</dbReference>
<gene>
    <name evidence="6" type="ORF">PHACADRAFT_265378</name>
</gene>
<feature type="transmembrane region" description="Helical" evidence="5">
    <location>
        <begin position="315"/>
        <end position="335"/>
    </location>
</feature>
<dbReference type="OrthoDB" id="2771363at2759"/>
<dbReference type="Pfam" id="PF07690">
    <property type="entry name" value="MFS_1"/>
    <property type="match status" value="1"/>
</dbReference>
<dbReference type="PANTHER" id="PTHR23507:SF1">
    <property type="entry name" value="FI18259P1-RELATED"/>
    <property type="match status" value="1"/>
</dbReference>
<feature type="transmembrane region" description="Helical" evidence="5">
    <location>
        <begin position="20"/>
        <end position="42"/>
    </location>
</feature>
<dbReference type="InterPro" id="IPR011701">
    <property type="entry name" value="MFS"/>
</dbReference>
<accession>K5VEZ1</accession>
<dbReference type="InParanoid" id="K5VEZ1"/>
<dbReference type="PANTHER" id="PTHR23507">
    <property type="entry name" value="ZGC:174356"/>
    <property type="match status" value="1"/>
</dbReference>